<evidence type="ECO:0000313" key="3">
    <source>
        <dbReference type="EMBL" id="SFT75488.1"/>
    </source>
</evidence>
<feature type="transmembrane region" description="Helical" evidence="1">
    <location>
        <begin position="28"/>
        <end position="49"/>
    </location>
</feature>
<name>A0A1I7AKP0_9FLAO</name>
<keyword evidence="1" id="KW-0812">Transmembrane</keyword>
<dbReference type="InterPro" id="IPR018649">
    <property type="entry name" value="SHOCT"/>
</dbReference>
<keyword evidence="1" id="KW-1133">Transmembrane helix</keyword>
<gene>
    <name evidence="3" type="ORF">SAMN05216474_2182</name>
</gene>
<dbReference type="AlphaFoldDB" id="A0A1I7AKP0"/>
<protein>
    <recommendedName>
        <fullName evidence="2">SHOCT domain-containing protein</fullName>
    </recommendedName>
</protein>
<keyword evidence="4" id="KW-1185">Reference proteome</keyword>
<sequence>MGILVLAGWFILCLIVGAIGKSRRIGFWGSFLLSLFLSPLIGFIVALVSQRKSDRDFQKAILDNNKKDSISDKLAELETLKKKGTISEEEYTAMRKKALSI</sequence>
<reference evidence="3 4" key="1">
    <citation type="submission" date="2016-10" db="EMBL/GenBank/DDBJ databases">
        <authorList>
            <person name="de Groot N.N."/>
        </authorList>
    </citation>
    <scope>NUCLEOTIDE SEQUENCE [LARGE SCALE GENOMIC DNA]</scope>
    <source>
        <strain evidence="3 4">CGMCC 1.7005</strain>
    </source>
</reference>
<keyword evidence="1" id="KW-0472">Membrane</keyword>
<dbReference type="RefSeq" id="WP_090249366.1">
    <property type="nucleotide sequence ID" value="NZ_FPAS01000003.1"/>
</dbReference>
<organism evidence="3 4">
    <name type="scientific">Lishizhenia tianjinensis</name>
    <dbReference type="NCBI Taxonomy" id="477690"/>
    <lineage>
        <taxon>Bacteria</taxon>
        <taxon>Pseudomonadati</taxon>
        <taxon>Bacteroidota</taxon>
        <taxon>Flavobacteriia</taxon>
        <taxon>Flavobacteriales</taxon>
        <taxon>Crocinitomicaceae</taxon>
        <taxon>Lishizhenia</taxon>
    </lineage>
</organism>
<evidence type="ECO:0000256" key="1">
    <source>
        <dbReference type="SAM" id="Phobius"/>
    </source>
</evidence>
<dbReference type="EMBL" id="FPAS01000003">
    <property type="protein sequence ID" value="SFT75488.1"/>
    <property type="molecule type" value="Genomic_DNA"/>
</dbReference>
<dbReference type="Proteomes" id="UP000236454">
    <property type="component" value="Unassembled WGS sequence"/>
</dbReference>
<accession>A0A1I7AKP0</accession>
<evidence type="ECO:0000259" key="2">
    <source>
        <dbReference type="Pfam" id="PF09851"/>
    </source>
</evidence>
<evidence type="ECO:0000313" key="4">
    <source>
        <dbReference type="Proteomes" id="UP000236454"/>
    </source>
</evidence>
<proteinExistence type="predicted"/>
<feature type="domain" description="SHOCT" evidence="2">
    <location>
        <begin position="72"/>
        <end position="99"/>
    </location>
</feature>
<dbReference type="Pfam" id="PF09851">
    <property type="entry name" value="SHOCT"/>
    <property type="match status" value="1"/>
</dbReference>